<evidence type="ECO:0000256" key="4">
    <source>
        <dbReference type="SAM" id="MobiDB-lite"/>
    </source>
</evidence>
<sequence length="259" mass="27290">MNQYEHPATSALRAQAATGLDRHLPRPCHDRAAPTPSSPPADHEGPRAVARSLDQAREEERLRLRRELHDSLGPHLAAVHLRLNAAQACGLSSSAASEHLRVAVEALGEALTEVRRITAATAPATLLRRGLLEATRDLAHRLSTEKVQVEVVGPDQPLPALTATVAAAAYRITAEALTNAVRHSAARRVQVHISLCYPTLTIRVTDDGTGLSARAVDGLGLASVAERAAETGGSATLDTGPHGTVVRVALPVTAAQRLS</sequence>
<dbReference type="Gene3D" id="1.20.5.1930">
    <property type="match status" value="1"/>
</dbReference>
<evidence type="ECO:0000256" key="3">
    <source>
        <dbReference type="ARBA" id="ARBA00023012"/>
    </source>
</evidence>
<protein>
    <recommendedName>
        <fullName evidence="5">Histidine kinase domain-containing protein</fullName>
    </recommendedName>
</protein>
<evidence type="ECO:0000259" key="5">
    <source>
        <dbReference type="PROSITE" id="PS50109"/>
    </source>
</evidence>
<keyword evidence="2" id="KW-0418">Kinase</keyword>
<accession>A0ABN3NR47</accession>
<dbReference type="PROSITE" id="PS50109">
    <property type="entry name" value="HIS_KIN"/>
    <property type="match status" value="1"/>
</dbReference>
<dbReference type="SMART" id="SM00387">
    <property type="entry name" value="HATPase_c"/>
    <property type="match status" value="1"/>
</dbReference>
<comment type="caution">
    <text evidence="6">The sequence shown here is derived from an EMBL/GenBank/DDBJ whole genome shotgun (WGS) entry which is preliminary data.</text>
</comment>
<keyword evidence="1" id="KW-0808">Transferase</keyword>
<dbReference type="CDD" id="cd16917">
    <property type="entry name" value="HATPase_UhpB-NarQ-NarX-like"/>
    <property type="match status" value="1"/>
</dbReference>
<feature type="compositionally biased region" description="Basic and acidic residues" evidence="4">
    <location>
        <begin position="20"/>
        <end position="32"/>
    </location>
</feature>
<reference evidence="6 7" key="1">
    <citation type="journal article" date="2019" name="Int. J. Syst. Evol. Microbiol.">
        <title>The Global Catalogue of Microorganisms (GCM) 10K type strain sequencing project: providing services to taxonomists for standard genome sequencing and annotation.</title>
        <authorList>
            <consortium name="The Broad Institute Genomics Platform"/>
            <consortium name="The Broad Institute Genome Sequencing Center for Infectious Disease"/>
            <person name="Wu L."/>
            <person name="Ma J."/>
        </authorList>
    </citation>
    <scope>NUCLEOTIDE SEQUENCE [LARGE SCALE GENOMIC DNA]</scope>
    <source>
        <strain evidence="6 7">JCM 6924</strain>
    </source>
</reference>
<dbReference type="Gene3D" id="3.30.565.10">
    <property type="entry name" value="Histidine kinase-like ATPase, C-terminal domain"/>
    <property type="match status" value="1"/>
</dbReference>
<dbReference type="Proteomes" id="UP001501095">
    <property type="component" value="Unassembled WGS sequence"/>
</dbReference>
<organism evidence="6 7">
    <name type="scientific">Streptomyces levis</name>
    <dbReference type="NCBI Taxonomy" id="285566"/>
    <lineage>
        <taxon>Bacteria</taxon>
        <taxon>Bacillati</taxon>
        <taxon>Actinomycetota</taxon>
        <taxon>Actinomycetes</taxon>
        <taxon>Kitasatosporales</taxon>
        <taxon>Streptomycetaceae</taxon>
        <taxon>Streptomyces</taxon>
    </lineage>
</organism>
<evidence type="ECO:0000313" key="6">
    <source>
        <dbReference type="EMBL" id="GAA2531899.1"/>
    </source>
</evidence>
<dbReference type="EMBL" id="BAAATM010000009">
    <property type="protein sequence ID" value="GAA2531899.1"/>
    <property type="molecule type" value="Genomic_DNA"/>
</dbReference>
<feature type="region of interest" description="Disordered" evidence="4">
    <location>
        <begin position="1"/>
        <end position="53"/>
    </location>
</feature>
<dbReference type="RefSeq" id="WP_344536816.1">
    <property type="nucleotide sequence ID" value="NZ_BAAATM010000009.1"/>
</dbReference>
<dbReference type="InterPro" id="IPR036890">
    <property type="entry name" value="HATPase_C_sf"/>
</dbReference>
<proteinExistence type="predicted"/>
<gene>
    <name evidence="6" type="ORF">GCM10010423_29300</name>
</gene>
<dbReference type="PANTHER" id="PTHR24421">
    <property type="entry name" value="NITRATE/NITRITE SENSOR PROTEIN NARX-RELATED"/>
    <property type="match status" value="1"/>
</dbReference>
<evidence type="ECO:0000313" key="7">
    <source>
        <dbReference type="Proteomes" id="UP001501095"/>
    </source>
</evidence>
<keyword evidence="3" id="KW-0902">Two-component regulatory system</keyword>
<dbReference type="Pfam" id="PF07730">
    <property type="entry name" value="HisKA_3"/>
    <property type="match status" value="1"/>
</dbReference>
<evidence type="ECO:0000256" key="1">
    <source>
        <dbReference type="ARBA" id="ARBA00022679"/>
    </source>
</evidence>
<dbReference type="InterPro" id="IPR011712">
    <property type="entry name" value="Sig_transdc_His_kin_sub3_dim/P"/>
</dbReference>
<dbReference type="InterPro" id="IPR003594">
    <property type="entry name" value="HATPase_dom"/>
</dbReference>
<keyword evidence="7" id="KW-1185">Reference proteome</keyword>
<evidence type="ECO:0000256" key="2">
    <source>
        <dbReference type="ARBA" id="ARBA00022777"/>
    </source>
</evidence>
<dbReference type="SUPFAM" id="SSF55874">
    <property type="entry name" value="ATPase domain of HSP90 chaperone/DNA topoisomerase II/histidine kinase"/>
    <property type="match status" value="1"/>
</dbReference>
<name>A0ABN3NR47_9ACTN</name>
<dbReference type="Pfam" id="PF02518">
    <property type="entry name" value="HATPase_c"/>
    <property type="match status" value="1"/>
</dbReference>
<dbReference type="InterPro" id="IPR050482">
    <property type="entry name" value="Sensor_HK_TwoCompSys"/>
</dbReference>
<feature type="domain" description="Histidine kinase" evidence="5">
    <location>
        <begin position="171"/>
        <end position="254"/>
    </location>
</feature>
<dbReference type="InterPro" id="IPR005467">
    <property type="entry name" value="His_kinase_dom"/>
</dbReference>